<proteinExistence type="predicted"/>
<feature type="transmembrane region" description="Helical" evidence="1">
    <location>
        <begin position="114"/>
        <end position="133"/>
    </location>
</feature>
<keyword evidence="1" id="KW-0812">Transmembrane</keyword>
<dbReference type="PANTHER" id="PTHR24148:SF64">
    <property type="entry name" value="HETEROKARYON INCOMPATIBILITY DOMAIN-CONTAINING PROTEIN"/>
    <property type="match status" value="1"/>
</dbReference>
<dbReference type="PANTHER" id="PTHR24148">
    <property type="entry name" value="ANKYRIN REPEAT DOMAIN-CONTAINING PROTEIN 39 HOMOLOG-RELATED"/>
    <property type="match status" value="1"/>
</dbReference>
<keyword evidence="1" id="KW-1133">Transmembrane helix</keyword>
<sequence>MCGEKTILWGNLMGGFDIAFEHEQENIDTVRAARNAAQCIEILWLCLLQKSWDDSDARFYELALTLFSSGSKKETLRRFCVLKEVCVRTLLVLVVSMAIYRFNRDHWRLENSDWDAWILVILMFSLFFVMTFLNPPEGFAEGRQQLLRKALINNINLVRLRGATDLRDKVFALHGAFQALGIPLDDPEYEHSTVADVYFRFARRIVEWQNNLDILIEASLPSYPGTPTWVPDLSREYRRWEVQHFKAAGNSAPNFTYLVGILRTVGLLVDMVTETWAVESEWKSSFLTNKKRYEGITPGPVQAGDLIVLISGLRVPMVLRGVGEGYQVIGMAEVKGIMDGEAWDDKVLKTMFDLV</sequence>
<protein>
    <submittedName>
        <fullName evidence="2">Uncharacterized protein</fullName>
    </submittedName>
</protein>
<dbReference type="InterPro" id="IPR052895">
    <property type="entry name" value="HetReg/Transcr_Mod"/>
</dbReference>
<dbReference type="AlphaFoldDB" id="A0AB37W9Z6"/>
<accession>A0AB37W9Z6</accession>
<dbReference type="Proteomes" id="UP000292340">
    <property type="component" value="Unassembled WGS sequence"/>
</dbReference>
<name>A0AB37W9Z6_9PLEO</name>
<keyword evidence="1" id="KW-0472">Membrane</keyword>
<reference evidence="2" key="1">
    <citation type="submission" date="2017-10" db="EMBL/GenBank/DDBJ databases">
        <authorList>
            <person name="Armitage A.D."/>
            <person name="Barbara D.J."/>
            <person name="Woodhall J.W."/>
            <person name="Sreenivasaprasad S."/>
            <person name="Lane C.R."/>
            <person name="Clarkson J.P."/>
            <person name="Harrison R.J."/>
        </authorList>
    </citation>
    <scope>NUCLEOTIDE SEQUENCE</scope>
    <source>
        <strain evidence="2">FERA 1164</strain>
    </source>
</reference>
<evidence type="ECO:0000313" key="2">
    <source>
        <dbReference type="EMBL" id="RYN24011.1"/>
    </source>
</evidence>
<organism evidence="2 3">
    <name type="scientific">Alternaria tenuissima</name>
    <dbReference type="NCBI Taxonomy" id="119927"/>
    <lineage>
        <taxon>Eukaryota</taxon>
        <taxon>Fungi</taxon>
        <taxon>Dikarya</taxon>
        <taxon>Ascomycota</taxon>
        <taxon>Pezizomycotina</taxon>
        <taxon>Dothideomycetes</taxon>
        <taxon>Pleosporomycetidae</taxon>
        <taxon>Pleosporales</taxon>
        <taxon>Pleosporineae</taxon>
        <taxon>Pleosporaceae</taxon>
        <taxon>Alternaria</taxon>
        <taxon>Alternaria sect. Alternaria</taxon>
        <taxon>Alternaria alternata complex</taxon>
    </lineage>
</organism>
<feature type="transmembrane region" description="Helical" evidence="1">
    <location>
        <begin position="85"/>
        <end position="102"/>
    </location>
</feature>
<dbReference type="EMBL" id="PDXB01000023">
    <property type="protein sequence ID" value="RYN24011.1"/>
    <property type="molecule type" value="Genomic_DNA"/>
</dbReference>
<gene>
    <name evidence="2" type="ORF">AA0115_g8405</name>
</gene>
<comment type="caution">
    <text evidence="2">The sequence shown here is derived from an EMBL/GenBank/DDBJ whole genome shotgun (WGS) entry which is preliminary data.</text>
</comment>
<reference evidence="2" key="2">
    <citation type="journal article" date="2019" name="bioRxiv">
        <title>Genomics, evolutionary history and diagnostics of the Alternaria alternata species group including apple and Asian pear pathotypes.</title>
        <authorList>
            <person name="Armitage A.D."/>
            <person name="Cockerton H.M."/>
            <person name="Sreenivasaprasad S."/>
            <person name="Woodhall J.W."/>
            <person name="Lane C.R."/>
            <person name="Harrison R.J."/>
            <person name="Clarkson J.P."/>
        </authorList>
    </citation>
    <scope>NUCLEOTIDE SEQUENCE</scope>
    <source>
        <strain evidence="2">FERA 1164</strain>
    </source>
</reference>
<dbReference type="Pfam" id="PF26639">
    <property type="entry name" value="Het-6_barrel"/>
    <property type="match status" value="1"/>
</dbReference>
<evidence type="ECO:0000313" key="3">
    <source>
        <dbReference type="Proteomes" id="UP000292340"/>
    </source>
</evidence>
<evidence type="ECO:0000256" key="1">
    <source>
        <dbReference type="SAM" id="Phobius"/>
    </source>
</evidence>